<keyword evidence="2" id="KW-0472">Membrane</keyword>
<evidence type="ECO:0000313" key="4">
    <source>
        <dbReference type="EMBL" id="CRH00717.1"/>
    </source>
</evidence>
<proteinExistence type="predicted"/>
<evidence type="ECO:0000256" key="2">
    <source>
        <dbReference type="SAM" id="Phobius"/>
    </source>
</evidence>
<feature type="compositionally biased region" description="Acidic residues" evidence="1">
    <location>
        <begin position="737"/>
        <end position="746"/>
    </location>
</feature>
<evidence type="ECO:0000256" key="3">
    <source>
        <dbReference type="SAM" id="SignalP"/>
    </source>
</evidence>
<feature type="signal peptide" evidence="3">
    <location>
        <begin position="1"/>
        <end position="21"/>
    </location>
</feature>
<dbReference type="Proteomes" id="UP000220158">
    <property type="component" value="Chromosome 11"/>
</dbReference>
<dbReference type="EMBL" id="LN835306">
    <property type="protein sequence ID" value="CRH00717.1"/>
    <property type="molecule type" value="Genomic_DNA"/>
</dbReference>
<keyword evidence="2" id="KW-1133">Transmembrane helix</keyword>
<dbReference type="KEGG" id="prel:PRELSG_1106400"/>
<reference evidence="4 5" key="1">
    <citation type="submission" date="2015-04" db="EMBL/GenBank/DDBJ databases">
        <authorList>
            <consortium name="Pathogen Informatics"/>
        </authorList>
    </citation>
    <scope>NUCLEOTIDE SEQUENCE [LARGE SCALE GENOMIC DNA]</scope>
    <source>
        <strain evidence="4 5">SGS1</strain>
    </source>
</reference>
<name>A0A1J1H833_PLARL</name>
<dbReference type="OMA" id="YGHREFK"/>
<evidence type="ECO:0000313" key="5">
    <source>
        <dbReference type="Proteomes" id="UP000220158"/>
    </source>
</evidence>
<dbReference type="GeneID" id="39736840"/>
<keyword evidence="2" id="KW-0812">Transmembrane</keyword>
<feature type="region of interest" description="Disordered" evidence="1">
    <location>
        <begin position="714"/>
        <end position="773"/>
    </location>
</feature>
<protein>
    <submittedName>
        <fullName evidence="4">Cysteine-rich surface protein, putative</fullName>
    </submittedName>
</protein>
<dbReference type="VEuPathDB" id="PlasmoDB:PRELSG_1106400"/>
<feature type="chain" id="PRO_5012814268" evidence="3">
    <location>
        <begin position="22"/>
        <end position="804"/>
    </location>
</feature>
<dbReference type="RefSeq" id="XP_028533720.1">
    <property type="nucleotide sequence ID" value="XM_028677318.1"/>
</dbReference>
<dbReference type="AlphaFoldDB" id="A0A1J1H833"/>
<feature type="compositionally biased region" description="Polar residues" evidence="1">
    <location>
        <begin position="747"/>
        <end position="772"/>
    </location>
</feature>
<feature type="transmembrane region" description="Helical" evidence="2">
    <location>
        <begin position="783"/>
        <end position="803"/>
    </location>
</feature>
<keyword evidence="5" id="KW-1185">Reference proteome</keyword>
<organism evidence="4 5">
    <name type="scientific">Plasmodium relictum</name>
    <dbReference type="NCBI Taxonomy" id="85471"/>
    <lineage>
        <taxon>Eukaryota</taxon>
        <taxon>Sar</taxon>
        <taxon>Alveolata</taxon>
        <taxon>Apicomplexa</taxon>
        <taxon>Aconoidasida</taxon>
        <taxon>Haemosporida</taxon>
        <taxon>Plasmodiidae</taxon>
        <taxon>Plasmodium</taxon>
        <taxon>Plasmodium (Haemamoeba)</taxon>
    </lineage>
</organism>
<keyword evidence="3" id="KW-0732">Signal</keyword>
<sequence>MLILKFFFVLLLSLKVKYSCGEVTFENTTVTNLEFPETDKIFYTNVSFKGKIYAFKISNDENCTITVNKTSDGTTWENTNEIKKEEENNNPTIFSIFVKENKLIVIFRCQKYYIAKAEETLVWSLKEIEYTGFDENALPVFYSGPMVYINIEEKIIMFCMKKTTGDNNIKAQTKILDTNAYLLIRCAISNDEGLKWENATNIYTSKEINDKEEIRLSKFEGKLLVKVSKETLGEYFLCDMMHQNNIYCISIMPKIYNTYSLKNLEEVNNYIFSVAKKGKYFYPCVIYNRDEVFKPNENNKIEGSNYEFIFANKSNVFLFYGKSDNKVHVIKITAPTRKMGCELTENNQSNKKYTYAFTGISNKKVCEVPSSEIGTTEDGSYKIFYVKLPHNIELTSDCFSFPENGVNETKTILVKKNINDSKTSEKEIEFFYPVNHIKFLFAGYVYCILSNNYEISLKFDDMRNFTDISYIEDDSPFSVYSNDILVFPSSKNYPTNTYNLPKGSYSFSLDNYINYYVISNLISSESTTNLPSGGNETKSVRFIKGGKSYSYEGIDLTDSSPNYKLVNTNITEDKTIDVIIAEFNDEKTVGLVCPLSQENFECFHKVYNNSEELVRIEEVFDSEDIFVFPTKLLYKGDETALETILHLNKRNVDKLNHDKNIVHFHCRCQVNNHSVKVYYHISAHHNEEFIQNELNSQRNVAITQSNQEIRENVIENPLDPNKSSGFEDASSRGSERLEDEDADEQNPENNSIPHQSGTENGNGNSDSKTTKNILSSSSRRGSISSLFSLVLFLLLLIHLYIYII</sequence>
<evidence type="ECO:0000256" key="1">
    <source>
        <dbReference type="SAM" id="MobiDB-lite"/>
    </source>
</evidence>
<accession>A0A1J1H833</accession>
<gene>
    <name evidence="4" type="primary">P92</name>
    <name evidence="4" type="ORF">PRELSG_1106400</name>
</gene>
<dbReference type="OrthoDB" id="380237at2759"/>